<name>S9UKL3_9TRYP</name>
<feature type="compositionally biased region" description="Basic and acidic residues" evidence="3">
    <location>
        <begin position="122"/>
        <end position="132"/>
    </location>
</feature>
<sequence length="211" mass="25039">MGDVCESPAVLALRRAGVRNDKLLSLATRAFVSFIRAYKEHECRYIFQLQYIDLTDLTHGFGLFKVPNCGEIKTMQILKIPLQEEFRPFLEVLTARVREKREREMEEKKRQREEDNVDPNEDELKHHRTERNEKLEALKMMKMSKNERSKAWKQTELDELMKDSYYVKKERRGIISSRALEERMGIDSIENAFLSSRERKEAKVVRKKGKN</sequence>
<dbReference type="InterPro" id="IPR025313">
    <property type="entry name" value="SPB4-like_CTE"/>
</dbReference>
<comment type="caution">
    <text evidence="5">The sequence shown here is derived from an EMBL/GenBank/DDBJ whole genome shotgun (WGS) entry which is preliminary data.</text>
</comment>
<dbReference type="SMART" id="SM01178">
    <property type="entry name" value="DUF4217"/>
    <property type="match status" value="1"/>
</dbReference>
<keyword evidence="2" id="KW-0347">Helicase</keyword>
<organism evidence="5 6">
    <name type="scientific">Strigomonas culicis</name>
    <dbReference type="NCBI Taxonomy" id="28005"/>
    <lineage>
        <taxon>Eukaryota</taxon>
        <taxon>Discoba</taxon>
        <taxon>Euglenozoa</taxon>
        <taxon>Kinetoplastea</taxon>
        <taxon>Metakinetoplastina</taxon>
        <taxon>Trypanosomatida</taxon>
        <taxon>Trypanosomatidae</taxon>
        <taxon>Strigomonadinae</taxon>
        <taxon>Strigomonas</taxon>
    </lineage>
</organism>
<protein>
    <recommendedName>
        <fullName evidence="4">ATP-dependent rRNA helicase SPB4-like C-terminal extension domain-containing protein</fullName>
    </recommendedName>
</protein>
<keyword evidence="2" id="KW-0067">ATP-binding</keyword>
<evidence type="ECO:0000256" key="3">
    <source>
        <dbReference type="SAM" id="MobiDB-lite"/>
    </source>
</evidence>
<accession>S9UKL3</accession>
<keyword evidence="1" id="KW-0378">Hydrolase</keyword>
<dbReference type="Pfam" id="PF13959">
    <property type="entry name" value="CTE_SPB4"/>
    <property type="match status" value="1"/>
</dbReference>
<keyword evidence="2" id="KW-0547">Nucleotide-binding</keyword>
<dbReference type="AlphaFoldDB" id="S9UKL3"/>
<feature type="domain" description="ATP-dependent rRNA helicase SPB4-like C-terminal extension" evidence="4">
    <location>
        <begin position="8"/>
        <end position="71"/>
    </location>
</feature>
<keyword evidence="6" id="KW-1185">Reference proteome</keyword>
<dbReference type="Proteomes" id="UP000015354">
    <property type="component" value="Unassembled WGS sequence"/>
</dbReference>
<dbReference type="OrthoDB" id="7396459at2759"/>
<evidence type="ECO:0000256" key="1">
    <source>
        <dbReference type="ARBA" id="ARBA00022801"/>
    </source>
</evidence>
<evidence type="ECO:0000256" key="2">
    <source>
        <dbReference type="ARBA" id="ARBA00022806"/>
    </source>
</evidence>
<dbReference type="GO" id="GO:0016787">
    <property type="term" value="F:hydrolase activity"/>
    <property type="evidence" value="ECO:0007669"/>
    <property type="project" value="UniProtKB-KW"/>
</dbReference>
<feature type="compositionally biased region" description="Basic and acidic residues" evidence="3">
    <location>
        <begin position="101"/>
        <end position="114"/>
    </location>
</feature>
<dbReference type="GO" id="GO:0004386">
    <property type="term" value="F:helicase activity"/>
    <property type="evidence" value="ECO:0007669"/>
    <property type="project" value="UniProtKB-KW"/>
</dbReference>
<evidence type="ECO:0000313" key="6">
    <source>
        <dbReference type="Proteomes" id="UP000015354"/>
    </source>
</evidence>
<gene>
    <name evidence="5" type="ORF">STCU_12273</name>
</gene>
<dbReference type="EMBL" id="ATMH01012439">
    <property type="protein sequence ID" value="EPY15186.1"/>
    <property type="molecule type" value="Genomic_DNA"/>
</dbReference>
<reference evidence="5 6" key="1">
    <citation type="journal article" date="2013" name="PLoS ONE">
        <title>Predicting the Proteins of Angomonas deanei, Strigomonas culicis and Their Respective Endosymbionts Reveals New Aspects of the Trypanosomatidae Family.</title>
        <authorList>
            <person name="Motta M.C."/>
            <person name="Martins A.C."/>
            <person name="de Souza S.S."/>
            <person name="Catta-Preta C.M."/>
            <person name="Silva R."/>
            <person name="Klein C.C."/>
            <person name="de Almeida L.G."/>
            <person name="de Lima Cunha O."/>
            <person name="Ciapina L.P."/>
            <person name="Brocchi M."/>
            <person name="Colabardini A.C."/>
            <person name="de Araujo Lima B."/>
            <person name="Machado C.R."/>
            <person name="de Almeida Soares C.M."/>
            <person name="Probst C.M."/>
            <person name="de Menezes C.B."/>
            <person name="Thompson C.E."/>
            <person name="Bartholomeu D.C."/>
            <person name="Gradia D.F."/>
            <person name="Pavoni D.P."/>
            <person name="Grisard E.C."/>
            <person name="Fantinatti-Garboggini F."/>
            <person name="Marchini F.K."/>
            <person name="Rodrigues-Luiz G.F."/>
            <person name="Wagner G."/>
            <person name="Goldman G.H."/>
            <person name="Fietto J.L."/>
            <person name="Elias M.C."/>
            <person name="Goldman M.H."/>
            <person name="Sagot M.F."/>
            <person name="Pereira M."/>
            <person name="Stoco P.H."/>
            <person name="de Mendonca-Neto R.P."/>
            <person name="Teixeira S.M."/>
            <person name="Maciel T.E."/>
            <person name="de Oliveira Mendes T.A."/>
            <person name="Urmenyi T.P."/>
            <person name="de Souza W."/>
            <person name="Schenkman S."/>
            <person name="de Vasconcelos A.T."/>
        </authorList>
    </citation>
    <scope>NUCLEOTIDE SEQUENCE [LARGE SCALE GENOMIC DNA]</scope>
</reference>
<proteinExistence type="predicted"/>
<feature type="region of interest" description="Disordered" evidence="3">
    <location>
        <begin position="101"/>
        <end position="132"/>
    </location>
</feature>
<evidence type="ECO:0000259" key="4">
    <source>
        <dbReference type="SMART" id="SM01178"/>
    </source>
</evidence>
<evidence type="ECO:0000313" key="5">
    <source>
        <dbReference type="EMBL" id="EPY15186.1"/>
    </source>
</evidence>